<reference evidence="8 9" key="1">
    <citation type="submission" date="2016-10" db="EMBL/GenBank/DDBJ databases">
        <authorList>
            <person name="de Groot N.N."/>
        </authorList>
    </citation>
    <scope>NUCLEOTIDE SEQUENCE [LARGE SCALE GENOMIC DNA]</scope>
    <source>
        <strain evidence="8 9">743A</strain>
    </source>
</reference>
<feature type="transmembrane region" description="Helical" evidence="7">
    <location>
        <begin position="109"/>
        <end position="128"/>
    </location>
</feature>
<dbReference type="GO" id="GO:0005886">
    <property type="term" value="C:plasma membrane"/>
    <property type="evidence" value="ECO:0007669"/>
    <property type="project" value="UniProtKB-SubCell"/>
</dbReference>
<keyword evidence="4 7" id="KW-0812">Transmembrane</keyword>
<dbReference type="RefSeq" id="WP_092558654.1">
    <property type="nucleotide sequence ID" value="NZ_FOYZ01000001.1"/>
</dbReference>
<organism evidence="8 9">
    <name type="scientific">Anaeromicropila populeti</name>
    <dbReference type="NCBI Taxonomy" id="37658"/>
    <lineage>
        <taxon>Bacteria</taxon>
        <taxon>Bacillati</taxon>
        <taxon>Bacillota</taxon>
        <taxon>Clostridia</taxon>
        <taxon>Lachnospirales</taxon>
        <taxon>Lachnospiraceae</taxon>
        <taxon>Anaeromicropila</taxon>
    </lineage>
</organism>
<evidence type="ECO:0000313" key="9">
    <source>
        <dbReference type="Proteomes" id="UP000199659"/>
    </source>
</evidence>
<sequence>MFTYVLYGTMSVLLIASWSKDKKKTKMALKKAWKSFENILPQLFTVLLIIGMMLSVLDKEMISSLLGSESGVLGMALAAIIGSITLIPGFVAFPLAASLLKAGAGYGQITMFITTLMMVGIVTMPVEIQYFGRSTTIKRNLFAFFYAVVISVLLGGIIYK</sequence>
<keyword evidence="9" id="KW-1185">Reference proteome</keyword>
<feature type="transmembrane region" description="Helical" evidence="7">
    <location>
        <begin position="70"/>
        <end position="97"/>
    </location>
</feature>
<accession>A0A1I6HIE4</accession>
<evidence type="ECO:0000256" key="7">
    <source>
        <dbReference type="SAM" id="Phobius"/>
    </source>
</evidence>
<comment type="subcellular location">
    <subcellularLocation>
        <location evidence="1">Cell membrane</location>
        <topology evidence="1">Multi-pass membrane protein</topology>
    </subcellularLocation>
</comment>
<protein>
    <submittedName>
        <fullName evidence="8">Predicted permease</fullName>
    </submittedName>
</protein>
<keyword evidence="6 7" id="KW-0472">Membrane</keyword>
<evidence type="ECO:0000256" key="3">
    <source>
        <dbReference type="ARBA" id="ARBA00022475"/>
    </source>
</evidence>
<dbReference type="AlphaFoldDB" id="A0A1I6HIE4"/>
<evidence type="ECO:0000256" key="5">
    <source>
        <dbReference type="ARBA" id="ARBA00022989"/>
    </source>
</evidence>
<evidence type="ECO:0000313" key="8">
    <source>
        <dbReference type="EMBL" id="SFR54168.1"/>
    </source>
</evidence>
<evidence type="ECO:0000256" key="2">
    <source>
        <dbReference type="ARBA" id="ARBA00006386"/>
    </source>
</evidence>
<name>A0A1I6HIE4_9FIRM</name>
<dbReference type="STRING" id="37658.SAMN05661086_00012"/>
<evidence type="ECO:0000256" key="1">
    <source>
        <dbReference type="ARBA" id="ARBA00004651"/>
    </source>
</evidence>
<gene>
    <name evidence="8" type="ORF">SAMN05661086_00012</name>
</gene>
<evidence type="ECO:0000256" key="4">
    <source>
        <dbReference type="ARBA" id="ARBA00022692"/>
    </source>
</evidence>
<dbReference type="EMBL" id="FOYZ01000001">
    <property type="protein sequence ID" value="SFR54168.1"/>
    <property type="molecule type" value="Genomic_DNA"/>
</dbReference>
<dbReference type="InterPro" id="IPR005524">
    <property type="entry name" value="DUF318"/>
</dbReference>
<comment type="similarity">
    <text evidence="2">Belongs to the UPF0718 family.</text>
</comment>
<keyword evidence="3" id="KW-1003">Cell membrane</keyword>
<keyword evidence="5 7" id="KW-1133">Transmembrane helix</keyword>
<dbReference type="Pfam" id="PF03773">
    <property type="entry name" value="ArsP_1"/>
    <property type="match status" value="1"/>
</dbReference>
<proteinExistence type="inferred from homology"/>
<feature type="transmembrane region" description="Helical" evidence="7">
    <location>
        <begin position="140"/>
        <end position="159"/>
    </location>
</feature>
<feature type="transmembrane region" description="Helical" evidence="7">
    <location>
        <begin position="39"/>
        <end position="58"/>
    </location>
</feature>
<dbReference type="OrthoDB" id="5465282at2"/>
<dbReference type="Proteomes" id="UP000199659">
    <property type="component" value="Unassembled WGS sequence"/>
</dbReference>
<evidence type="ECO:0000256" key="6">
    <source>
        <dbReference type="ARBA" id="ARBA00023136"/>
    </source>
</evidence>